<keyword evidence="1" id="KW-1133">Transmembrane helix</keyword>
<feature type="transmembrane region" description="Helical" evidence="1">
    <location>
        <begin position="53"/>
        <end position="77"/>
    </location>
</feature>
<dbReference type="AlphaFoldDB" id="A0A6V8K2Y3"/>
<reference evidence="2 3" key="2">
    <citation type="submission" date="2020-03" db="EMBL/GenBank/DDBJ databases">
        <authorList>
            <person name="Ichikawa N."/>
            <person name="Kimura A."/>
            <person name="Kitahashi Y."/>
            <person name="Uohara A."/>
        </authorList>
    </citation>
    <scope>NUCLEOTIDE SEQUENCE [LARGE SCALE GENOMIC DNA]</scope>
    <source>
        <strain evidence="2 3">NBRC 108639</strain>
    </source>
</reference>
<evidence type="ECO:0000313" key="2">
    <source>
        <dbReference type="EMBL" id="GFJ76147.1"/>
    </source>
</evidence>
<protein>
    <submittedName>
        <fullName evidence="2">Uncharacterized protein</fullName>
    </submittedName>
</protein>
<keyword evidence="1" id="KW-0812">Transmembrane</keyword>
<gene>
    <name evidence="2" type="ORF">Phou_003270</name>
</gene>
<organism evidence="2 3">
    <name type="scientific">Phytohabitans houttuyneae</name>
    <dbReference type="NCBI Taxonomy" id="1076126"/>
    <lineage>
        <taxon>Bacteria</taxon>
        <taxon>Bacillati</taxon>
        <taxon>Actinomycetota</taxon>
        <taxon>Actinomycetes</taxon>
        <taxon>Micromonosporales</taxon>
        <taxon>Micromonosporaceae</taxon>
    </lineage>
</organism>
<keyword evidence="1" id="KW-0472">Membrane</keyword>
<keyword evidence="3" id="KW-1185">Reference proteome</keyword>
<reference evidence="2 3" key="1">
    <citation type="submission" date="2020-03" db="EMBL/GenBank/DDBJ databases">
        <title>Whole genome shotgun sequence of Phytohabitans houttuyneae NBRC 108639.</title>
        <authorList>
            <person name="Komaki H."/>
            <person name="Tamura T."/>
        </authorList>
    </citation>
    <scope>NUCLEOTIDE SEQUENCE [LARGE SCALE GENOMIC DNA]</scope>
    <source>
        <strain evidence="2 3">NBRC 108639</strain>
    </source>
</reference>
<dbReference type="Proteomes" id="UP000482800">
    <property type="component" value="Unassembled WGS sequence"/>
</dbReference>
<comment type="caution">
    <text evidence="2">The sequence shown here is derived from an EMBL/GenBank/DDBJ whole genome shotgun (WGS) entry which is preliminary data.</text>
</comment>
<evidence type="ECO:0000313" key="3">
    <source>
        <dbReference type="Proteomes" id="UP000482800"/>
    </source>
</evidence>
<proteinExistence type="predicted"/>
<dbReference type="EMBL" id="BLPF01000001">
    <property type="protein sequence ID" value="GFJ76147.1"/>
    <property type="molecule type" value="Genomic_DNA"/>
</dbReference>
<dbReference type="RefSeq" id="WP_173052895.1">
    <property type="nucleotide sequence ID" value="NZ_BAABGO010000003.1"/>
</dbReference>
<evidence type="ECO:0000256" key="1">
    <source>
        <dbReference type="SAM" id="Phobius"/>
    </source>
</evidence>
<sequence>MSRETTILEKLRPVSAVDTAWPAEARAAALEKLLRDGTAEPAAAPRRPGRRRLVLTAALTTGIIAAGAGVATAGGLLPESFTGPLSFWTSETGGEVDVQTARRVAQGPGPDGTVLSVWTGRSPAGTVCVAPMFEAPGPIDRPAPGDFRLAGGQCAPPGARPQPFGSLGGSSTPDGVHTTWATAGDAVRAELRLPGGSVRPALFAEGLFFFWYEAIPDVAPPTLVGYDAAGAVVAERQLPDWDRLGK</sequence>
<accession>A0A6V8K2Y3</accession>
<name>A0A6V8K2Y3_9ACTN</name>